<keyword evidence="1" id="KW-1133">Transmembrane helix</keyword>
<comment type="caution">
    <text evidence="2">The sequence shown here is derived from an EMBL/GenBank/DDBJ whole genome shotgun (WGS) entry which is preliminary data.</text>
</comment>
<protein>
    <submittedName>
        <fullName evidence="2">Uncharacterized protein</fullName>
    </submittedName>
</protein>
<keyword evidence="1" id="KW-0812">Transmembrane</keyword>
<dbReference type="AlphaFoldDB" id="A0AAV7HPE7"/>
<dbReference type="EMBL" id="JAGFBR010000002">
    <property type="protein sequence ID" value="KAH0469493.1"/>
    <property type="molecule type" value="Genomic_DNA"/>
</dbReference>
<reference evidence="2 3" key="1">
    <citation type="journal article" date="2021" name="Hortic Res">
        <title>Chromosome-scale assembly of the Dendrobium chrysotoxum genome enhances the understanding of orchid evolution.</title>
        <authorList>
            <person name="Zhang Y."/>
            <person name="Zhang G.Q."/>
            <person name="Zhang D."/>
            <person name="Liu X.D."/>
            <person name="Xu X.Y."/>
            <person name="Sun W.H."/>
            <person name="Yu X."/>
            <person name="Zhu X."/>
            <person name="Wang Z.W."/>
            <person name="Zhao X."/>
            <person name="Zhong W.Y."/>
            <person name="Chen H."/>
            <person name="Yin W.L."/>
            <person name="Huang T."/>
            <person name="Niu S.C."/>
            <person name="Liu Z.J."/>
        </authorList>
    </citation>
    <scope>NUCLEOTIDE SEQUENCE [LARGE SCALE GENOMIC DNA]</scope>
    <source>
        <strain evidence="2">Lindl</strain>
    </source>
</reference>
<evidence type="ECO:0000313" key="2">
    <source>
        <dbReference type="EMBL" id="KAH0469493.1"/>
    </source>
</evidence>
<sequence>MELSFSPPSDDKLGYYYLLFGFTLCQSYSLSQHNHNGLLHLTSKPISLGAQLAWRELNDLEIQRWIRKFKYHKK</sequence>
<keyword evidence="3" id="KW-1185">Reference proteome</keyword>
<evidence type="ECO:0000256" key="1">
    <source>
        <dbReference type="SAM" id="Phobius"/>
    </source>
</evidence>
<dbReference type="Proteomes" id="UP000775213">
    <property type="component" value="Unassembled WGS sequence"/>
</dbReference>
<name>A0AAV7HPE7_DENCH</name>
<evidence type="ECO:0000313" key="3">
    <source>
        <dbReference type="Proteomes" id="UP000775213"/>
    </source>
</evidence>
<feature type="transmembrane region" description="Helical" evidence="1">
    <location>
        <begin position="13"/>
        <end position="31"/>
    </location>
</feature>
<organism evidence="2 3">
    <name type="scientific">Dendrobium chrysotoxum</name>
    <name type="common">Orchid</name>
    <dbReference type="NCBI Taxonomy" id="161865"/>
    <lineage>
        <taxon>Eukaryota</taxon>
        <taxon>Viridiplantae</taxon>
        <taxon>Streptophyta</taxon>
        <taxon>Embryophyta</taxon>
        <taxon>Tracheophyta</taxon>
        <taxon>Spermatophyta</taxon>
        <taxon>Magnoliopsida</taxon>
        <taxon>Liliopsida</taxon>
        <taxon>Asparagales</taxon>
        <taxon>Orchidaceae</taxon>
        <taxon>Epidendroideae</taxon>
        <taxon>Malaxideae</taxon>
        <taxon>Dendrobiinae</taxon>
        <taxon>Dendrobium</taxon>
    </lineage>
</organism>
<keyword evidence="1" id="KW-0472">Membrane</keyword>
<gene>
    <name evidence="2" type="ORF">IEQ34_001051</name>
</gene>
<accession>A0AAV7HPE7</accession>
<proteinExistence type="predicted"/>